<protein>
    <submittedName>
        <fullName evidence="1">Uncharacterized protein</fullName>
    </submittedName>
</protein>
<dbReference type="STRING" id="897.B2D07_18100"/>
<accession>S7U135</accession>
<name>S7U135_DESML</name>
<dbReference type="Proteomes" id="UP000014977">
    <property type="component" value="Unassembled WGS sequence"/>
</dbReference>
<proteinExistence type="predicted"/>
<dbReference type="EMBL" id="ATHJ01000058">
    <property type="protein sequence ID" value="EPR43062.1"/>
    <property type="molecule type" value="Genomic_DNA"/>
</dbReference>
<sequence>MRIDATEIEDFKDIIRDAGLDPSDFELLEEEVHLPRPARASETFRAVVRNRRTGVTRTYNVLHWVVDFADDLRDRAFD</sequence>
<keyword evidence="2" id="KW-1185">Reference proteome</keyword>
<comment type="caution">
    <text evidence="1">The sequence shown here is derived from an EMBL/GenBank/DDBJ whole genome shotgun (WGS) entry which is preliminary data.</text>
</comment>
<evidence type="ECO:0000313" key="2">
    <source>
        <dbReference type="Proteomes" id="UP000014977"/>
    </source>
</evidence>
<gene>
    <name evidence="1" type="ORF">dsmv_1383</name>
</gene>
<evidence type="ECO:0000313" key="1">
    <source>
        <dbReference type="EMBL" id="EPR43062.1"/>
    </source>
</evidence>
<reference evidence="1 2" key="1">
    <citation type="journal article" date="2013" name="Genome Announc.">
        <title>Draft genome sequences for three mercury-methylating, sulfate-reducing bacteria.</title>
        <authorList>
            <person name="Brown S.D."/>
            <person name="Hurt R.A.Jr."/>
            <person name="Gilmour C.C."/>
            <person name="Elias D.A."/>
        </authorList>
    </citation>
    <scope>NUCLEOTIDE SEQUENCE [LARGE SCALE GENOMIC DNA]</scope>
    <source>
        <strain evidence="1 2">DSM 2059</strain>
    </source>
</reference>
<organism evidence="1 2">
    <name type="scientific">Desulfococcus multivorans DSM 2059</name>
    <dbReference type="NCBI Taxonomy" id="1121405"/>
    <lineage>
        <taxon>Bacteria</taxon>
        <taxon>Pseudomonadati</taxon>
        <taxon>Thermodesulfobacteriota</taxon>
        <taxon>Desulfobacteria</taxon>
        <taxon>Desulfobacterales</taxon>
        <taxon>Desulfococcaceae</taxon>
        <taxon>Desulfococcus</taxon>
    </lineage>
</organism>
<dbReference type="RefSeq" id="WP_020875730.1">
    <property type="nucleotide sequence ID" value="NZ_ATHJ01000058.1"/>
</dbReference>
<dbReference type="AlphaFoldDB" id="S7U135"/>